<evidence type="ECO:0000313" key="3">
    <source>
        <dbReference type="Proteomes" id="UP001054902"/>
    </source>
</evidence>
<feature type="region of interest" description="Disordered" evidence="1">
    <location>
        <begin position="347"/>
        <end position="371"/>
    </location>
</feature>
<evidence type="ECO:0000313" key="2">
    <source>
        <dbReference type="EMBL" id="GFH58253.1"/>
    </source>
</evidence>
<feature type="compositionally biased region" description="Polar residues" evidence="1">
    <location>
        <begin position="299"/>
        <end position="314"/>
    </location>
</feature>
<feature type="region of interest" description="Disordered" evidence="1">
    <location>
        <begin position="783"/>
        <end position="815"/>
    </location>
</feature>
<gene>
    <name evidence="2" type="ORF">CTEN210_14730</name>
</gene>
<feature type="region of interest" description="Disordered" evidence="1">
    <location>
        <begin position="298"/>
        <end position="317"/>
    </location>
</feature>
<evidence type="ECO:0000256" key="1">
    <source>
        <dbReference type="SAM" id="MobiDB-lite"/>
    </source>
</evidence>
<proteinExistence type="predicted"/>
<dbReference type="AlphaFoldDB" id="A0AAD3D5P4"/>
<name>A0AAD3D5P4_9STRA</name>
<comment type="caution">
    <text evidence="2">The sequence shown here is derived from an EMBL/GenBank/DDBJ whole genome shotgun (WGS) entry which is preliminary data.</text>
</comment>
<accession>A0AAD3D5P4</accession>
<protein>
    <submittedName>
        <fullName evidence="2">Uncharacterized protein</fullName>
    </submittedName>
</protein>
<dbReference type="EMBL" id="BLLK01000061">
    <property type="protein sequence ID" value="GFH58253.1"/>
    <property type="molecule type" value="Genomic_DNA"/>
</dbReference>
<dbReference type="Proteomes" id="UP001054902">
    <property type="component" value="Unassembled WGS sequence"/>
</dbReference>
<sequence>MKFDFSNFLQSEVDLSLDHLINRKEANSKQKRMSTHNDHIQILHTIRGRNVEIPNGLDLGFLDDVLSTELFLSIPRHLQQNALCALCVVTSGNRFQSNEEFWECARDVFLGFDRENQFNFAECSGPFGLDTMFLHDRRARISFREIYSRKKIDALQELHRRSNFERNPIQRKVFAKSIFNSYPTKIDMIVGTTIYLPRSIRQDDLLSADVSKALYAIRKSERAKAVCAFNDRLRGRNFNMRELQSLAVSTFQEYSSTSTDCSHQQINFDVEDDYPSTLSPNQSSSSNDLQQVNFDEVTAPSTLSPNQSLTSSTKDTQDMVVEDNQTKAAEVAVSEVKISMSAELSDLTSTRIPRKPSKKEEEKADEREGKANRLYQLTMDTPQFVHYNMTEAERLEAAKTSTVCPELSKKFCNKYGKAGEDDLKYWKDMKVPGAEDLNLPGAVINVILSQFLSSTFKADEYPNSGTRIEFLHPKVIQIVVDRYLEFGAIVGPLTYHGNWRPGDLVHVYDMAFSPLDGGISSISHMRSLYDGKKGVYRQACKNHLGMQDAPSVRMQIFDELQFLLPHTFNDSWKDFGKSLRPDHPLSVLVKKLVHISPLIRKDLVQAILSVMDEHCAKPVLIVNRVSEETKKKFTNYVSFLKILRPELPYVELYHPTWFAKNKIPWLVQWIKVTDATVEIIFHFCGEKYFIGEKEATKEEVREMLGDKGMEYIFKNGYNGLRIEPYTEDEREEIKNRKAGTAFVNGSTFGVPKGTKLTDEEKASRGFQKGSIPWNKGLKMTVEQKAARKRTAGKNGNTIGFQKGNYFGRSNKKSKK</sequence>
<keyword evidence="3" id="KW-1185">Reference proteome</keyword>
<reference evidence="2 3" key="1">
    <citation type="journal article" date="2021" name="Sci. Rep.">
        <title>The genome of the diatom Chaetoceros tenuissimus carries an ancient integrated fragment of an extant virus.</title>
        <authorList>
            <person name="Hongo Y."/>
            <person name="Kimura K."/>
            <person name="Takaki Y."/>
            <person name="Yoshida Y."/>
            <person name="Baba S."/>
            <person name="Kobayashi G."/>
            <person name="Nagasaki K."/>
            <person name="Hano T."/>
            <person name="Tomaru Y."/>
        </authorList>
    </citation>
    <scope>NUCLEOTIDE SEQUENCE [LARGE SCALE GENOMIC DNA]</scope>
    <source>
        <strain evidence="2 3">NIES-3715</strain>
    </source>
</reference>
<feature type="compositionally biased region" description="Basic and acidic residues" evidence="1">
    <location>
        <begin position="358"/>
        <end position="371"/>
    </location>
</feature>
<organism evidence="2 3">
    <name type="scientific">Chaetoceros tenuissimus</name>
    <dbReference type="NCBI Taxonomy" id="426638"/>
    <lineage>
        <taxon>Eukaryota</taxon>
        <taxon>Sar</taxon>
        <taxon>Stramenopiles</taxon>
        <taxon>Ochrophyta</taxon>
        <taxon>Bacillariophyta</taxon>
        <taxon>Coscinodiscophyceae</taxon>
        <taxon>Chaetocerotophycidae</taxon>
        <taxon>Chaetocerotales</taxon>
        <taxon>Chaetocerotaceae</taxon>
        <taxon>Chaetoceros</taxon>
    </lineage>
</organism>